<comment type="caution">
    <text evidence="1">The sequence shown here is derived from an EMBL/GenBank/DDBJ whole genome shotgun (WGS) entry which is preliminary data.</text>
</comment>
<sequence length="50" mass="5264">MARANTPIWSKPSNLVVRRPVGERVVVVVCRALGGGRSVGGENTERCSAA</sequence>
<dbReference type="AlphaFoldDB" id="A0A834F4Y3"/>
<evidence type="ECO:0000313" key="2">
    <source>
        <dbReference type="Proteomes" id="UP000646548"/>
    </source>
</evidence>
<name>A0A834F4Y3_ORYME</name>
<organism evidence="1 2">
    <name type="scientific">Oryzias melastigma</name>
    <name type="common">Marine medaka</name>
    <dbReference type="NCBI Taxonomy" id="30732"/>
    <lineage>
        <taxon>Eukaryota</taxon>
        <taxon>Metazoa</taxon>
        <taxon>Chordata</taxon>
        <taxon>Craniata</taxon>
        <taxon>Vertebrata</taxon>
        <taxon>Euteleostomi</taxon>
        <taxon>Actinopterygii</taxon>
        <taxon>Neopterygii</taxon>
        <taxon>Teleostei</taxon>
        <taxon>Neoteleostei</taxon>
        <taxon>Acanthomorphata</taxon>
        <taxon>Ovalentaria</taxon>
        <taxon>Atherinomorphae</taxon>
        <taxon>Beloniformes</taxon>
        <taxon>Adrianichthyidae</taxon>
        <taxon>Oryziinae</taxon>
        <taxon>Oryzias</taxon>
    </lineage>
</organism>
<protein>
    <submittedName>
        <fullName evidence="1">Uncharacterized protein</fullName>
    </submittedName>
</protein>
<dbReference type="Proteomes" id="UP000646548">
    <property type="component" value="Unassembled WGS sequence"/>
</dbReference>
<evidence type="ECO:0000313" key="1">
    <source>
        <dbReference type="EMBL" id="KAF6718367.1"/>
    </source>
</evidence>
<reference evidence="1" key="1">
    <citation type="journal article" name="BMC Genomics">
        <title>Long-read sequencing and de novo genome assembly of marine medaka (Oryzias melastigma).</title>
        <authorList>
            <person name="Liang P."/>
            <person name="Saqib H.S.A."/>
            <person name="Ni X."/>
            <person name="Shen Y."/>
        </authorList>
    </citation>
    <scope>NUCLEOTIDE SEQUENCE</scope>
    <source>
        <strain evidence="1">Bigg-433</strain>
    </source>
</reference>
<accession>A0A834F4Y3</accession>
<dbReference type="EMBL" id="WKFB01000742">
    <property type="protein sequence ID" value="KAF6718367.1"/>
    <property type="molecule type" value="Genomic_DNA"/>
</dbReference>
<gene>
    <name evidence="1" type="ORF">FQA47_014137</name>
</gene>
<proteinExistence type="predicted"/>